<proteinExistence type="predicted"/>
<dbReference type="AlphaFoldDB" id="A0AA40I2Y5"/>
<name>A0AA40I2Y5_CNENI</name>
<dbReference type="PANTHER" id="PTHR45913:SF9">
    <property type="entry name" value="GENERAL TRANSCRIPTION FACTOR II-I REPEAT DOMAIN-CONTAINING PROTEIN 2-LIKE-RELATED"/>
    <property type="match status" value="1"/>
</dbReference>
<accession>A0AA40I2Y5</accession>
<dbReference type="Proteomes" id="UP001177744">
    <property type="component" value="Unassembled WGS sequence"/>
</dbReference>
<keyword evidence="2" id="KW-1185">Reference proteome</keyword>
<comment type="caution">
    <text evidence="1">The sequence shown here is derived from an EMBL/GenBank/DDBJ whole genome shotgun (WGS) entry which is preliminary data.</text>
</comment>
<dbReference type="EMBL" id="JAULJE010000006">
    <property type="protein sequence ID" value="KAK1342071.1"/>
    <property type="molecule type" value="Genomic_DNA"/>
</dbReference>
<gene>
    <name evidence="1" type="ORF">QTO34_016824</name>
</gene>
<evidence type="ECO:0000313" key="2">
    <source>
        <dbReference type="Proteomes" id="UP001177744"/>
    </source>
</evidence>
<protein>
    <submittedName>
        <fullName evidence="1">Uncharacterized protein</fullName>
    </submittedName>
</protein>
<evidence type="ECO:0000313" key="1">
    <source>
        <dbReference type="EMBL" id="KAK1342071.1"/>
    </source>
</evidence>
<organism evidence="1 2">
    <name type="scientific">Cnephaeus nilssonii</name>
    <name type="common">Northern bat</name>
    <name type="synonym">Eptesicus nilssonii</name>
    <dbReference type="NCBI Taxonomy" id="3371016"/>
    <lineage>
        <taxon>Eukaryota</taxon>
        <taxon>Metazoa</taxon>
        <taxon>Chordata</taxon>
        <taxon>Craniata</taxon>
        <taxon>Vertebrata</taxon>
        <taxon>Euteleostomi</taxon>
        <taxon>Mammalia</taxon>
        <taxon>Eutheria</taxon>
        <taxon>Laurasiatheria</taxon>
        <taxon>Chiroptera</taxon>
        <taxon>Yangochiroptera</taxon>
        <taxon>Vespertilionidae</taxon>
        <taxon>Cnephaeus</taxon>
    </lineage>
</organism>
<reference evidence="1" key="1">
    <citation type="submission" date="2023-06" db="EMBL/GenBank/DDBJ databases">
        <title>Reference genome for the Northern bat (Eptesicus nilssonii), a most northern bat species.</title>
        <authorList>
            <person name="Laine V.N."/>
            <person name="Pulliainen A.T."/>
            <person name="Lilley T.M."/>
        </authorList>
    </citation>
    <scope>NUCLEOTIDE SEQUENCE</scope>
    <source>
        <strain evidence="1">BLF_Eptnil</strain>
        <tissue evidence="1">Kidney</tissue>
    </source>
</reference>
<sequence>MVGKLRLASHLRLFGLLRNTSDRITELAQDTAKTLKDSADFQFFSLACDETTDITKTAHLAVFVRGITAELDTQEELLSPEATRGATTGEGLLRDLF</sequence>
<dbReference type="PANTHER" id="PTHR45913">
    <property type="entry name" value="EPM2A-INTERACTING PROTEIN 1"/>
    <property type="match status" value="1"/>
</dbReference>